<gene>
    <name evidence="1" type="ORF">UFOVP810_28</name>
</gene>
<name>A0A6J5P7M0_9CAUD</name>
<protein>
    <submittedName>
        <fullName evidence="1">Uncharacterized protein</fullName>
    </submittedName>
</protein>
<evidence type="ECO:0000313" key="1">
    <source>
        <dbReference type="EMBL" id="CAB4163524.1"/>
    </source>
</evidence>
<dbReference type="EMBL" id="LR796744">
    <property type="protein sequence ID" value="CAB4163524.1"/>
    <property type="molecule type" value="Genomic_DNA"/>
</dbReference>
<sequence>MTEWLLLIVSLTVSNVPQPANILVGMPTLAACERQARLHRVNTDVRTFCFQVNTQHSRR</sequence>
<reference evidence="1" key="1">
    <citation type="submission" date="2020-04" db="EMBL/GenBank/DDBJ databases">
        <authorList>
            <person name="Chiriac C."/>
            <person name="Salcher M."/>
            <person name="Ghai R."/>
            <person name="Kavagutti S V."/>
        </authorList>
    </citation>
    <scope>NUCLEOTIDE SEQUENCE</scope>
</reference>
<accession>A0A6J5P7M0</accession>
<proteinExistence type="predicted"/>
<organism evidence="1">
    <name type="scientific">uncultured Caudovirales phage</name>
    <dbReference type="NCBI Taxonomy" id="2100421"/>
    <lineage>
        <taxon>Viruses</taxon>
        <taxon>Duplodnaviria</taxon>
        <taxon>Heunggongvirae</taxon>
        <taxon>Uroviricota</taxon>
        <taxon>Caudoviricetes</taxon>
        <taxon>Peduoviridae</taxon>
        <taxon>Maltschvirus</taxon>
        <taxon>Maltschvirus maltsch</taxon>
    </lineage>
</organism>